<evidence type="ECO:0000313" key="1">
    <source>
        <dbReference type="EMBL" id="AEI15150.1"/>
    </source>
</evidence>
<proteinExistence type="predicted"/>
<dbReference type="Gene3D" id="1.25.40.10">
    <property type="entry name" value="Tetratricopeptide repeat domain"/>
    <property type="match status" value="3"/>
</dbReference>
<dbReference type="HOGENOM" id="CLU_325900_0_0_0"/>
<dbReference type="AlphaFoldDB" id="F8E8M7"/>
<dbReference type="EMBL" id="CP002858">
    <property type="protein sequence ID" value="AEI15150.1"/>
    <property type="molecule type" value="Genomic_DNA"/>
</dbReference>
<protein>
    <recommendedName>
        <fullName evidence="3">Tetratricopeptide repeat protein</fullName>
    </recommendedName>
</protein>
<organism evidence="1 2">
    <name type="scientific">Flexistipes sinusarabici (strain ATCC 49648 / DSM 4947 / MAS 10)</name>
    <dbReference type="NCBI Taxonomy" id="717231"/>
    <lineage>
        <taxon>Bacteria</taxon>
        <taxon>Pseudomonadati</taxon>
        <taxon>Deferribacterota</taxon>
        <taxon>Deferribacteres</taxon>
        <taxon>Deferribacterales</taxon>
        <taxon>Flexistipitaceae</taxon>
        <taxon>Flexistipes</taxon>
    </lineage>
</organism>
<reference evidence="2" key="2">
    <citation type="submission" date="2011-06" db="EMBL/GenBank/DDBJ databases">
        <title>The complete genome of Flexistipes sinusarabici DSM 4947.</title>
        <authorList>
            <person name="Lucas S."/>
            <person name="Han J."/>
            <person name="Lapidus A."/>
            <person name="Bruce D."/>
            <person name="Goodwin L."/>
            <person name="Pitluck S."/>
            <person name="Peters L."/>
            <person name="Kyrpides N."/>
            <person name="Mavromatis K."/>
            <person name="Ivanova N."/>
            <person name="Mikhailova N."/>
            <person name="Chertkov O."/>
            <person name="Detter J.C."/>
            <person name="Tapia R."/>
            <person name="Han C."/>
            <person name="Land M."/>
            <person name="Hauser L."/>
            <person name="Markowitz V."/>
            <person name="Cheng J.-F."/>
            <person name="Hugenholtz P."/>
            <person name="Woyke T."/>
            <person name="Wu D."/>
            <person name="Spring S."/>
            <person name="Schroeder M."/>
            <person name="Brambilla E."/>
            <person name="Klenk H.-P."/>
            <person name="Eisen J.A."/>
        </authorList>
    </citation>
    <scope>NUCLEOTIDE SEQUENCE [LARGE SCALE GENOMIC DNA]</scope>
    <source>
        <strain evidence="2">DSM 4947 / MAS 10</strain>
    </source>
</reference>
<gene>
    <name evidence="1" type="ordered locus">Flexsi_1500</name>
</gene>
<reference evidence="1 2" key="1">
    <citation type="journal article" date="2011" name="Stand. Genomic Sci.">
        <title>Genome sequence of the moderately thermophilic halophile Flexistipes sinusarabici strain (MAS10).</title>
        <authorList>
            <person name="Lapidus A."/>
            <person name="Chertkov O."/>
            <person name="Nolan M."/>
            <person name="Lucas S."/>
            <person name="Hammon N."/>
            <person name="Deshpande S."/>
            <person name="Cheng J.F."/>
            <person name="Tapia R."/>
            <person name="Han C."/>
            <person name="Goodwin L."/>
            <person name="Pitluck S."/>
            <person name="Liolios K."/>
            <person name="Pagani I."/>
            <person name="Ivanova N."/>
            <person name="Huntemann M."/>
            <person name="Mavromatis K."/>
            <person name="Mikhailova N."/>
            <person name="Pati A."/>
            <person name="Chen A."/>
            <person name="Palaniappan K."/>
            <person name="Land M."/>
            <person name="Hauser L."/>
            <person name="Brambilla E.M."/>
            <person name="Rohde M."/>
            <person name="Abt B."/>
            <person name="Spring S."/>
            <person name="Goker M."/>
            <person name="Bristow J."/>
            <person name="Eisen J.A."/>
            <person name="Markowitz V."/>
            <person name="Hugenholtz P."/>
            <person name="Kyrpides N.C."/>
            <person name="Klenk H.P."/>
            <person name="Woyke T."/>
        </authorList>
    </citation>
    <scope>NUCLEOTIDE SEQUENCE [LARGE SCALE GENOMIC DNA]</scope>
    <source>
        <strain evidence="2">DSM 4947 / MAS 10</strain>
    </source>
</reference>
<keyword evidence="2" id="KW-1185">Reference proteome</keyword>
<evidence type="ECO:0008006" key="3">
    <source>
        <dbReference type="Google" id="ProtNLM"/>
    </source>
</evidence>
<dbReference type="Proteomes" id="UP000006621">
    <property type="component" value="Chromosome"/>
</dbReference>
<dbReference type="eggNOG" id="COG0457">
    <property type="taxonomic scope" value="Bacteria"/>
</dbReference>
<name>F8E8M7_FLESM</name>
<accession>F8E8M7</accession>
<sequence length="891" mass="103835">MKKTGVFVLSILFLCTGLLRAEVKVPDFSFFGKEIASFRIKPSFTKINVSFKNAKSFSTYIESIKIEAESFERKEYSTKKPGSIYGGTFGTGLSAVFVGNKAYRNYLVKQFLEGNYLGVVNAYPEYKNKFTGGKFANETAFLYASSLLKTGDIPKAVEIFERVAAGEDKFAFYAQDKLFEYLEEVGRYKDILRLGGHLKRLSPYASYLYLDTLYKNNQYDKMLNFINGYEEYISKYQVIRDYKIAAEYFAGKLEKVVGYEPSSEVSVNFITDALLKTGNLERAFILINGMNRNNAYKYYFNFKYYFLKGDYENAEKSYEKIAKERDKLSLLFFYLSESFPDIRENVLSMFSFSNPVNRDYLNYYKGLLYLSRNKYEKAAEYFEQVVFQENLLINSYFYKGICYADKNASRSKHFFIRYLNNGEDKEKKNIARFMLGQFYYMEKQYEQTLMLVESCSTAFCTELKAQVYLAESDFREAFNLLENIDSNKAVYIKAAALFNMQDYEKALTMLNKINGGYPGKDLLKMLTYYKLEEFDKGLEIFNRHKNEKDFIDRTIRQLYLANEYYTVINILNSIADLTPEYRLIMAKSLYSTGKYDRAEQIYYDFLKEKKYLYDSINGLISIQSRQKIQKSFLIKGFKWLNEMEFERENIIVLDFARLAFNSGDTGMGIKYLNYFFNNYSDASNVKEAYILRADFFFNKGKLKECIMDMNSAISRFGRDGELLLQKAKCLKENDPLKALEIYRELSDNERFERVAKTNIMEQSDNVSEVENIALEFKKEQYDLYLKGIERVLNITPLNKLEKKEDYAYELIDSGIRKYAPAGAYFVGAVEYAKGNYKKAASGLMKVYYLYPGSDYALKSLKLAKKAFIETGDNKNADKVQKIIDKMGSKEE</sequence>
<dbReference type="RefSeq" id="WP_013886631.1">
    <property type="nucleotide sequence ID" value="NC_015672.1"/>
</dbReference>
<dbReference type="OrthoDB" id="9764116at2"/>
<evidence type="ECO:0000313" key="2">
    <source>
        <dbReference type="Proteomes" id="UP000006621"/>
    </source>
</evidence>
<dbReference type="SUPFAM" id="SSF48452">
    <property type="entry name" value="TPR-like"/>
    <property type="match status" value="3"/>
</dbReference>
<dbReference type="InterPro" id="IPR011990">
    <property type="entry name" value="TPR-like_helical_dom_sf"/>
</dbReference>
<dbReference type="KEGG" id="fsi:Flexsi_1500"/>
<dbReference type="STRING" id="717231.Flexsi_1500"/>